<keyword evidence="3" id="KW-1185">Reference proteome</keyword>
<protein>
    <submittedName>
        <fullName evidence="2">Uncharacterized protein</fullName>
    </submittedName>
</protein>
<gene>
    <name evidence="1" type="ORF">M513_00751</name>
    <name evidence="2" type="ORF">M514_00751</name>
</gene>
<evidence type="ECO:0000313" key="1">
    <source>
        <dbReference type="EMBL" id="KFD58525.1"/>
    </source>
</evidence>
<dbReference type="Proteomes" id="UP000030758">
    <property type="component" value="Unassembled WGS sequence"/>
</dbReference>
<organism evidence="2">
    <name type="scientific">Trichuris suis</name>
    <name type="common">pig whipworm</name>
    <dbReference type="NCBI Taxonomy" id="68888"/>
    <lineage>
        <taxon>Eukaryota</taxon>
        <taxon>Metazoa</taxon>
        <taxon>Ecdysozoa</taxon>
        <taxon>Nematoda</taxon>
        <taxon>Enoplea</taxon>
        <taxon>Dorylaimia</taxon>
        <taxon>Trichinellida</taxon>
        <taxon>Trichuridae</taxon>
        <taxon>Trichuris</taxon>
    </lineage>
</organism>
<dbReference type="EMBL" id="KL367528">
    <property type="protein sequence ID" value="KFD66102.1"/>
    <property type="molecule type" value="Genomic_DNA"/>
</dbReference>
<name>A0A085N9F6_9BILA</name>
<reference evidence="2 3" key="1">
    <citation type="journal article" date="2014" name="Nat. Genet.">
        <title>Genome and transcriptome of the porcine whipworm Trichuris suis.</title>
        <authorList>
            <person name="Jex A.R."/>
            <person name="Nejsum P."/>
            <person name="Schwarz E.M."/>
            <person name="Hu L."/>
            <person name="Young N.D."/>
            <person name="Hall R.S."/>
            <person name="Korhonen P.K."/>
            <person name="Liao S."/>
            <person name="Thamsborg S."/>
            <person name="Xia J."/>
            <person name="Xu P."/>
            <person name="Wang S."/>
            <person name="Scheerlinck J.P."/>
            <person name="Hofmann A."/>
            <person name="Sternberg P.W."/>
            <person name="Wang J."/>
            <person name="Gasser R.B."/>
        </authorList>
    </citation>
    <scope>NUCLEOTIDE SEQUENCE [LARGE SCALE GENOMIC DNA]</scope>
    <source>
        <strain evidence="2">DCEP-RM93F</strain>
        <strain evidence="1">DCEP-RM93M</strain>
    </source>
</reference>
<evidence type="ECO:0000313" key="3">
    <source>
        <dbReference type="Proteomes" id="UP000030764"/>
    </source>
</evidence>
<sequence length="137" mass="15724">MISHGVARRTSLLTDYEFGKAQSKTKQINIPSDISDIIDDLRFIDRDNYCDHGLYRSMENACESLEMLVSHELDIMDSLQLSNYEMKETYRRLLRKVRRRQPVFSGEAKENELKFSSGGKKILTLTPGCDSSAIGQR</sequence>
<accession>A0A085N9F6</accession>
<dbReference type="EMBL" id="KL363184">
    <property type="protein sequence ID" value="KFD58525.1"/>
    <property type="molecule type" value="Genomic_DNA"/>
</dbReference>
<evidence type="ECO:0000313" key="2">
    <source>
        <dbReference type="EMBL" id="KFD66102.1"/>
    </source>
</evidence>
<dbReference type="AlphaFoldDB" id="A0A085N9F6"/>
<dbReference type="Proteomes" id="UP000030764">
    <property type="component" value="Unassembled WGS sequence"/>
</dbReference>
<proteinExistence type="predicted"/>